<dbReference type="EMBL" id="LAZR01063576">
    <property type="protein sequence ID" value="KKK59246.1"/>
    <property type="molecule type" value="Genomic_DNA"/>
</dbReference>
<protein>
    <submittedName>
        <fullName evidence="1">Uncharacterized protein</fullName>
    </submittedName>
</protein>
<proteinExistence type="predicted"/>
<name>A0A0F8ZGX0_9ZZZZ</name>
<organism evidence="1">
    <name type="scientific">marine sediment metagenome</name>
    <dbReference type="NCBI Taxonomy" id="412755"/>
    <lineage>
        <taxon>unclassified sequences</taxon>
        <taxon>metagenomes</taxon>
        <taxon>ecological metagenomes</taxon>
    </lineage>
</organism>
<accession>A0A0F8ZGX0</accession>
<feature type="non-terminal residue" evidence="1">
    <location>
        <position position="358"/>
    </location>
</feature>
<evidence type="ECO:0000313" key="1">
    <source>
        <dbReference type="EMBL" id="KKK59246.1"/>
    </source>
</evidence>
<feature type="non-terminal residue" evidence="1">
    <location>
        <position position="1"/>
    </location>
</feature>
<sequence length="358" mass="39226">YHYGDAFGTFIAVGRNVTDGKMKAMNIFSGANIWEDSATGADEKILCTGEYGDGNLYAGCKTVGSGSSMFKKSTGGAFSDIGTFNSDAGIYQIVSYPDGNCMYLFTRNGGIYHVANGGTTFTQKKSSYPYSTNLTFWSPYGQNGQAAWLVGDRIYFILRESNLWKAQLWAYDIGDDAYIHIYTFGAGINPSKLIEFNGNLYLFDTNKNINRLQIWKYTVFTSSMERIHEIGRVGDTSTIKGNPVKDGESIYFVVDDGSSDYQIWQLDPNDNIFSGITPPAAFSSAVSMLGMSGQGNLAIFLNGASGTNLIDEYDAKPNNDRQTTGFITTNIFDADIPALDKLFYDATITFDVLVSGQT</sequence>
<gene>
    <name evidence="1" type="ORF">LCGC14_3036310</name>
</gene>
<reference evidence="1" key="1">
    <citation type="journal article" date="2015" name="Nature">
        <title>Complex archaea that bridge the gap between prokaryotes and eukaryotes.</title>
        <authorList>
            <person name="Spang A."/>
            <person name="Saw J.H."/>
            <person name="Jorgensen S.L."/>
            <person name="Zaremba-Niedzwiedzka K."/>
            <person name="Martijn J."/>
            <person name="Lind A.E."/>
            <person name="van Eijk R."/>
            <person name="Schleper C."/>
            <person name="Guy L."/>
            <person name="Ettema T.J."/>
        </authorList>
    </citation>
    <scope>NUCLEOTIDE SEQUENCE</scope>
</reference>
<dbReference type="SUPFAM" id="SSF69304">
    <property type="entry name" value="Tricorn protease N-terminal domain"/>
    <property type="match status" value="1"/>
</dbReference>
<dbReference type="AlphaFoldDB" id="A0A0F8ZGX0"/>
<comment type="caution">
    <text evidence="1">The sequence shown here is derived from an EMBL/GenBank/DDBJ whole genome shotgun (WGS) entry which is preliminary data.</text>
</comment>